<dbReference type="SUPFAM" id="SSF55315">
    <property type="entry name" value="L30e-like"/>
    <property type="match status" value="1"/>
</dbReference>
<dbReference type="GO" id="GO:0005829">
    <property type="term" value="C:cytosol"/>
    <property type="evidence" value="ECO:0007669"/>
    <property type="project" value="TreeGrafter"/>
</dbReference>
<dbReference type="InterPro" id="IPR004441">
    <property type="entry name" value="rRNA_MeTrfase_TrmH"/>
</dbReference>
<reference evidence="5 6" key="1">
    <citation type="submission" date="2015-07" db="EMBL/GenBank/DDBJ databases">
        <title>Genome sequence of Levilinea saccharolytica DSM 16555.</title>
        <authorList>
            <person name="Hemp J."/>
            <person name="Ward L.M."/>
            <person name="Pace L.A."/>
            <person name="Fischer W.W."/>
        </authorList>
    </citation>
    <scope>NUCLEOTIDE SEQUENCE [LARGE SCALE GENOMIC DNA]</scope>
    <source>
        <strain evidence="5 6">KIBI-1</strain>
    </source>
</reference>
<dbReference type="RefSeq" id="WP_062417340.1">
    <property type="nucleotide sequence ID" value="NZ_DF967974.1"/>
</dbReference>
<keyword evidence="6" id="KW-1185">Reference proteome</keyword>
<dbReference type="EMBL" id="LGCM01000007">
    <property type="protein sequence ID" value="KPL91099.1"/>
    <property type="molecule type" value="Genomic_DNA"/>
</dbReference>
<protein>
    <submittedName>
        <fullName evidence="5">RNA methyltransferase</fullName>
    </submittedName>
</protein>
<dbReference type="AlphaFoldDB" id="A0A0P6Y0Z2"/>
<dbReference type="Gene3D" id="3.40.1280.10">
    <property type="match status" value="1"/>
</dbReference>
<dbReference type="PATRIC" id="fig|229921.5.peg.2493"/>
<dbReference type="PANTHER" id="PTHR46429:SF1">
    <property type="entry name" value="23S RRNA (GUANOSINE-2'-O-)-METHYLTRANSFERASE RLMB"/>
    <property type="match status" value="1"/>
</dbReference>
<dbReference type="InterPro" id="IPR029026">
    <property type="entry name" value="tRNA_m1G_MTases_N"/>
</dbReference>
<dbReference type="CDD" id="cd18103">
    <property type="entry name" value="SpoU-like_RlmB"/>
    <property type="match status" value="1"/>
</dbReference>
<keyword evidence="2 5" id="KW-0489">Methyltransferase</keyword>
<dbReference type="InterPro" id="IPR029064">
    <property type="entry name" value="Ribosomal_eL30-like_sf"/>
</dbReference>
<name>A0A0P6Y0Z2_9CHLR</name>
<evidence type="ECO:0000256" key="1">
    <source>
        <dbReference type="ARBA" id="ARBA00007228"/>
    </source>
</evidence>
<dbReference type="GO" id="GO:0032259">
    <property type="term" value="P:methylation"/>
    <property type="evidence" value="ECO:0007669"/>
    <property type="project" value="UniProtKB-KW"/>
</dbReference>
<feature type="domain" description="RNA 2-O ribose methyltransferase substrate binding" evidence="4">
    <location>
        <begin position="4"/>
        <end position="79"/>
    </location>
</feature>
<comment type="caution">
    <text evidence="5">The sequence shown here is derived from an EMBL/GenBank/DDBJ whole genome shotgun (WGS) entry which is preliminary data.</text>
</comment>
<dbReference type="InterPro" id="IPR001537">
    <property type="entry name" value="SpoU_MeTrfase"/>
</dbReference>
<dbReference type="GO" id="GO:0006396">
    <property type="term" value="P:RNA processing"/>
    <property type="evidence" value="ECO:0007669"/>
    <property type="project" value="InterPro"/>
</dbReference>
<proteinExistence type="inferred from homology"/>
<dbReference type="Pfam" id="PF00588">
    <property type="entry name" value="SpoU_methylase"/>
    <property type="match status" value="1"/>
</dbReference>
<comment type="similarity">
    <text evidence="1">Belongs to the class IV-like SAM-binding methyltransferase superfamily. RNA methyltransferase TrmH family.</text>
</comment>
<dbReference type="PANTHER" id="PTHR46429">
    <property type="entry name" value="23S RRNA (GUANOSINE-2'-O-)-METHYLTRANSFERASE RLMB"/>
    <property type="match status" value="1"/>
</dbReference>
<dbReference type="GO" id="GO:0008173">
    <property type="term" value="F:RNA methyltransferase activity"/>
    <property type="evidence" value="ECO:0007669"/>
    <property type="project" value="InterPro"/>
</dbReference>
<evidence type="ECO:0000256" key="2">
    <source>
        <dbReference type="ARBA" id="ARBA00022603"/>
    </source>
</evidence>
<dbReference type="GO" id="GO:0003723">
    <property type="term" value="F:RNA binding"/>
    <property type="evidence" value="ECO:0007669"/>
    <property type="project" value="InterPro"/>
</dbReference>
<evidence type="ECO:0000313" key="6">
    <source>
        <dbReference type="Proteomes" id="UP000050501"/>
    </source>
</evidence>
<dbReference type="InterPro" id="IPR029028">
    <property type="entry name" value="Alpha/beta_knot_MTases"/>
</dbReference>
<evidence type="ECO:0000259" key="4">
    <source>
        <dbReference type="SMART" id="SM00967"/>
    </source>
</evidence>
<dbReference type="SMART" id="SM00967">
    <property type="entry name" value="SpoU_sub_bind"/>
    <property type="match status" value="1"/>
</dbReference>
<evidence type="ECO:0000256" key="3">
    <source>
        <dbReference type="ARBA" id="ARBA00022679"/>
    </source>
</evidence>
<dbReference type="InterPro" id="IPR013123">
    <property type="entry name" value="SpoU_subst-bd"/>
</dbReference>
<dbReference type="OrthoDB" id="9794400at2"/>
<dbReference type="Pfam" id="PF08032">
    <property type="entry name" value="SpoU_sub_bind"/>
    <property type="match status" value="1"/>
</dbReference>
<dbReference type="Proteomes" id="UP000050501">
    <property type="component" value="Unassembled WGS sequence"/>
</dbReference>
<gene>
    <name evidence="5" type="ORF">ADN01_01655</name>
</gene>
<keyword evidence="3 5" id="KW-0808">Transferase</keyword>
<dbReference type="SUPFAM" id="SSF75217">
    <property type="entry name" value="alpha/beta knot"/>
    <property type="match status" value="1"/>
</dbReference>
<sequence>MKEWITGRNPIYEVITARRRDLFRLQVARGAEEKGRLAQILRLAEERRVPIERVGRERLDSLGENHQGLALEVSGYPYSDLSEILARAEQRAEPLFVLVLDTLQNPQNLGTLLRTAEAVGVHGVLMPLRRAASVTPAVVHASAGASEHLLVAALNLAQGLEALKKAGAWAIGLEGSPQAQAVERVRLDGPLALVVGSEGEGMRDLVRRSCDLLVRLPMVGKIESLNAAVAGSVVLYLAHQARAAKKPPSA</sequence>
<dbReference type="NCBIfam" id="TIGR00186">
    <property type="entry name" value="rRNA_methyl_3"/>
    <property type="match status" value="1"/>
</dbReference>
<dbReference type="STRING" id="229921.ADN01_01655"/>
<evidence type="ECO:0000313" key="5">
    <source>
        <dbReference type="EMBL" id="KPL91099.1"/>
    </source>
</evidence>
<dbReference type="Gene3D" id="3.30.1330.30">
    <property type="match status" value="1"/>
</dbReference>
<organism evidence="5 6">
    <name type="scientific">Levilinea saccharolytica</name>
    <dbReference type="NCBI Taxonomy" id="229921"/>
    <lineage>
        <taxon>Bacteria</taxon>
        <taxon>Bacillati</taxon>
        <taxon>Chloroflexota</taxon>
        <taxon>Anaerolineae</taxon>
        <taxon>Anaerolineales</taxon>
        <taxon>Anaerolineaceae</taxon>
        <taxon>Levilinea</taxon>
    </lineage>
</organism>
<accession>A0A0P6Y0Z2</accession>